<evidence type="ECO:0000256" key="1">
    <source>
        <dbReference type="SAM" id="MobiDB-lite"/>
    </source>
</evidence>
<proteinExistence type="predicted"/>
<evidence type="ECO:0000313" key="2">
    <source>
        <dbReference type="EMBL" id="AON98612.1"/>
    </source>
</evidence>
<evidence type="ECO:0008006" key="4">
    <source>
        <dbReference type="Google" id="ProtNLM"/>
    </source>
</evidence>
<sequence length="100" mass="11639">MCAMIRTSEPSKNALRQRKWRKETKQMLVESKGGKCSKCGYNKCIGALDFHHPDGEEKHDRSILMNIRSLDKVIRDAEPLVLLCANCHREEHYYNDYQGN</sequence>
<gene>
    <name evidence="2" type="ORF">LIS061010_025</name>
</gene>
<organism evidence="2 3">
    <name type="scientific">Synechococcus phage S-RIM2</name>
    <dbReference type="NCBI Taxonomy" id="687800"/>
    <lineage>
        <taxon>Viruses</taxon>
        <taxon>Duplodnaviria</taxon>
        <taxon>Heunggongvirae</taxon>
        <taxon>Uroviricota</taxon>
        <taxon>Caudoviricetes</taxon>
        <taxon>Pantevenvirales</taxon>
        <taxon>Kyanoviridae</taxon>
        <taxon>Nerrivikvirus</taxon>
        <taxon>Nerrivikvirus srim2</taxon>
    </lineage>
</organism>
<dbReference type="Proteomes" id="UP000219792">
    <property type="component" value="Segment"/>
</dbReference>
<feature type="region of interest" description="Disordered" evidence="1">
    <location>
        <begin position="1"/>
        <end position="22"/>
    </location>
</feature>
<name>A0A1D7RB42_9CAUD</name>
<protein>
    <recommendedName>
        <fullName evidence="4">HNH nuclease domain-containing protein</fullName>
    </recommendedName>
</protein>
<accession>A0A1D7RB42</accession>
<reference evidence="2 3" key="1">
    <citation type="journal article" date="2016" name="Environ. Microbiol.">
        <title>Genomic diversification of marine cyanophages into stable ecotypes.</title>
        <authorList>
            <person name="Marston M.F."/>
            <person name="Martiny J.B."/>
        </authorList>
    </citation>
    <scope>NUCLEOTIDE SEQUENCE [LARGE SCALE GENOMIC DNA]</scope>
    <source>
        <strain evidence="2">LIS_06_1010</strain>
    </source>
</reference>
<evidence type="ECO:0000313" key="3">
    <source>
        <dbReference type="Proteomes" id="UP000219792"/>
    </source>
</evidence>
<dbReference type="EMBL" id="KX349231">
    <property type="protein sequence ID" value="AON98612.1"/>
    <property type="molecule type" value="Genomic_DNA"/>
</dbReference>